<protein>
    <recommendedName>
        <fullName evidence="4">LAGLIDADG homing endonuclease</fullName>
    </recommendedName>
</protein>
<feature type="signal peptide" evidence="1">
    <location>
        <begin position="1"/>
        <end position="29"/>
    </location>
</feature>
<dbReference type="EMBL" id="JADNRY010000436">
    <property type="protein sequence ID" value="KAF9056731.1"/>
    <property type="molecule type" value="Genomic_DNA"/>
</dbReference>
<proteinExistence type="predicted"/>
<evidence type="ECO:0000256" key="1">
    <source>
        <dbReference type="SAM" id="SignalP"/>
    </source>
</evidence>
<evidence type="ECO:0008006" key="4">
    <source>
        <dbReference type="Google" id="ProtNLM"/>
    </source>
</evidence>
<comment type="caution">
    <text evidence="2">The sequence shown here is derived from an EMBL/GenBank/DDBJ whole genome shotgun (WGS) entry which is preliminary data.</text>
</comment>
<feature type="chain" id="PRO_5040440365" description="LAGLIDADG homing endonuclease" evidence="1">
    <location>
        <begin position="30"/>
        <end position="104"/>
    </location>
</feature>
<evidence type="ECO:0000313" key="2">
    <source>
        <dbReference type="EMBL" id="KAF9056731.1"/>
    </source>
</evidence>
<evidence type="ECO:0000313" key="3">
    <source>
        <dbReference type="Proteomes" id="UP000772434"/>
    </source>
</evidence>
<reference evidence="2" key="1">
    <citation type="submission" date="2020-11" db="EMBL/GenBank/DDBJ databases">
        <authorList>
            <consortium name="DOE Joint Genome Institute"/>
            <person name="Ahrendt S."/>
            <person name="Riley R."/>
            <person name="Andreopoulos W."/>
            <person name="Labutti K."/>
            <person name="Pangilinan J."/>
            <person name="Ruiz-Duenas F.J."/>
            <person name="Barrasa J.M."/>
            <person name="Sanchez-Garcia M."/>
            <person name="Camarero S."/>
            <person name="Miyauchi S."/>
            <person name="Serrano A."/>
            <person name="Linde D."/>
            <person name="Babiker R."/>
            <person name="Drula E."/>
            <person name="Ayuso-Fernandez I."/>
            <person name="Pacheco R."/>
            <person name="Padilla G."/>
            <person name="Ferreira P."/>
            <person name="Barriuso J."/>
            <person name="Kellner H."/>
            <person name="Castanera R."/>
            <person name="Alfaro M."/>
            <person name="Ramirez L."/>
            <person name="Pisabarro A.G."/>
            <person name="Kuo A."/>
            <person name="Tritt A."/>
            <person name="Lipzen A."/>
            <person name="He G."/>
            <person name="Yan M."/>
            <person name="Ng V."/>
            <person name="Cullen D."/>
            <person name="Martin F."/>
            <person name="Rosso M.-N."/>
            <person name="Henrissat B."/>
            <person name="Hibbett D."/>
            <person name="Martinez A.T."/>
            <person name="Grigoriev I.V."/>
        </authorList>
    </citation>
    <scope>NUCLEOTIDE SEQUENCE</scope>
    <source>
        <strain evidence="2">AH 40177</strain>
    </source>
</reference>
<dbReference type="AlphaFoldDB" id="A0A9P5TXA1"/>
<accession>A0A9P5TXA1</accession>
<organism evidence="2 3">
    <name type="scientific">Rhodocollybia butyracea</name>
    <dbReference type="NCBI Taxonomy" id="206335"/>
    <lineage>
        <taxon>Eukaryota</taxon>
        <taxon>Fungi</taxon>
        <taxon>Dikarya</taxon>
        <taxon>Basidiomycota</taxon>
        <taxon>Agaricomycotina</taxon>
        <taxon>Agaricomycetes</taxon>
        <taxon>Agaricomycetidae</taxon>
        <taxon>Agaricales</taxon>
        <taxon>Marasmiineae</taxon>
        <taxon>Omphalotaceae</taxon>
        <taxon>Rhodocollybia</taxon>
    </lineage>
</organism>
<sequence>MIHPGKYTELLKCHILVVTSLILTRRCLSADAGIRSHISVDLAQHVLEMLQGRMVLRASDSDRKLDFGARKFVDVIDYLRQNFSRKCNPDKASAHRLNLSISTF</sequence>
<keyword evidence="1" id="KW-0732">Signal</keyword>
<keyword evidence="3" id="KW-1185">Reference proteome</keyword>
<dbReference type="Proteomes" id="UP000772434">
    <property type="component" value="Unassembled WGS sequence"/>
</dbReference>
<name>A0A9P5TXA1_9AGAR</name>
<gene>
    <name evidence="2" type="ORF">BDP27DRAFT_1345030</name>
</gene>